<evidence type="ECO:0000256" key="2">
    <source>
        <dbReference type="SAM" id="MobiDB-lite"/>
    </source>
</evidence>
<dbReference type="GO" id="GO:0016020">
    <property type="term" value="C:membrane"/>
    <property type="evidence" value="ECO:0007669"/>
    <property type="project" value="TreeGrafter"/>
</dbReference>
<name>A0A8C3QJ11_9PASS</name>
<keyword evidence="3" id="KW-0732">Signal</keyword>
<evidence type="ECO:0000313" key="4">
    <source>
        <dbReference type="Ensembl" id="ENSCRFP00000006876.1"/>
    </source>
</evidence>
<reference evidence="4" key="1">
    <citation type="submission" date="2025-08" db="UniProtKB">
        <authorList>
            <consortium name="Ensembl"/>
        </authorList>
    </citation>
    <scope>IDENTIFICATION</scope>
</reference>
<dbReference type="PANTHER" id="PTHR10656">
    <property type="entry name" value="CELL FATE DETERMINING PROTEIN MAB21-RELATED"/>
    <property type="match status" value="1"/>
</dbReference>
<feature type="coiled-coil region" evidence="1">
    <location>
        <begin position="30"/>
        <end position="57"/>
    </location>
</feature>
<dbReference type="AlphaFoldDB" id="A0A8C3QJ11"/>
<feature type="region of interest" description="Disordered" evidence="2">
    <location>
        <begin position="91"/>
        <end position="151"/>
    </location>
</feature>
<dbReference type="Ensembl" id="ENSCRFT00000007120.1">
    <property type="protein sequence ID" value="ENSCRFP00000006876.1"/>
    <property type="gene ID" value="ENSCRFG00000005431.1"/>
</dbReference>
<dbReference type="InterPro" id="IPR024810">
    <property type="entry name" value="MAB21L/cGLR"/>
</dbReference>
<accession>A0A8C3QJ11</accession>
<dbReference type="InterPro" id="IPR026250">
    <property type="entry name" value="ITPRIP-like"/>
</dbReference>
<proteinExistence type="predicted"/>
<evidence type="ECO:0000256" key="1">
    <source>
        <dbReference type="SAM" id="Coils"/>
    </source>
</evidence>
<evidence type="ECO:0000256" key="3">
    <source>
        <dbReference type="SAM" id="SignalP"/>
    </source>
</evidence>
<keyword evidence="5" id="KW-1185">Reference proteome</keyword>
<dbReference type="PRINTS" id="PR02107">
    <property type="entry name" value="INOS145TPRIP"/>
</dbReference>
<evidence type="ECO:0000313" key="5">
    <source>
        <dbReference type="Proteomes" id="UP000694396"/>
    </source>
</evidence>
<organism evidence="4 5">
    <name type="scientific">Cyanoderma ruficeps</name>
    <name type="common">rufous-capped babbler</name>
    <dbReference type="NCBI Taxonomy" id="181631"/>
    <lineage>
        <taxon>Eukaryota</taxon>
        <taxon>Metazoa</taxon>
        <taxon>Chordata</taxon>
        <taxon>Craniata</taxon>
        <taxon>Vertebrata</taxon>
        <taxon>Euteleostomi</taxon>
        <taxon>Archelosauria</taxon>
        <taxon>Archosauria</taxon>
        <taxon>Dinosauria</taxon>
        <taxon>Saurischia</taxon>
        <taxon>Theropoda</taxon>
        <taxon>Coelurosauria</taxon>
        <taxon>Aves</taxon>
        <taxon>Neognathae</taxon>
        <taxon>Neoaves</taxon>
        <taxon>Telluraves</taxon>
        <taxon>Australaves</taxon>
        <taxon>Passeriformes</taxon>
        <taxon>Sylvioidea</taxon>
        <taxon>Timaliidae</taxon>
        <taxon>Cyanoderma</taxon>
    </lineage>
</organism>
<feature type="compositionally biased region" description="Low complexity" evidence="2">
    <location>
        <begin position="130"/>
        <end position="142"/>
    </location>
</feature>
<keyword evidence="1" id="KW-0175">Coiled coil</keyword>
<feature type="signal peptide" evidence="3">
    <location>
        <begin position="1"/>
        <end position="22"/>
    </location>
</feature>
<protein>
    <recommendedName>
        <fullName evidence="6">Mab-21-like HhH/H2TH-like domain-containing protein</fullName>
    </recommendedName>
</protein>
<evidence type="ECO:0008006" key="6">
    <source>
        <dbReference type="Google" id="ProtNLM"/>
    </source>
</evidence>
<feature type="compositionally biased region" description="Acidic residues" evidence="2">
    <location>
        <begin position="108"/>
        <end position="129"/>
    </location>
</feature>
<dbReference type="Proteomes" id="UP000694396">
    <property type="component" value="Unplaced"/>
</dbReference>
<reference evidence="4" key="2">
    <citation type="submission" date="2025-09" db="UniProtKB">
        <authorList>
            <consortium name="Ensembl"/>
        </authorList>
    </citation>
    <scope>IDENTIFICATION</scope>
</reference>
<dbReference type="PANTHER" id="PTHR10656:SF40">
    <property type="entry name" value="INOSITOL 1,4,5-TRISPHOSPHATE RECEPTOR-INTERACTING PROTEIN-LIKE 1"/>
    <property type="match status" value="1"/>
</dbReference>
<sequence length="567" mass="65157">MNSIVFLFVLLKSLIHYPQPAGDVWDEETRLRMEVRAKHLEWERSRLEREVEQLSLKQVQPLELTALAVLLVLVLHLWFIGWKRSQRREELEEENNGANEEEARNVDADEGEDAGNEEDAENREEDNSDDGNAPDNGNAAANEEGDAGNEEEVGNAALHEEDDIAREVNSAIANAENINDGANELQGEDNDFDDNVGRIVMERIQWPVQDLQKGCEWTTGLMDKCIAYFGQVLSNSFYPVLQRAIGVGSAFEGWSPREQDVVYRVLIPMTPPRGHSFHLELDSAGHRHVRNFRVRVQLECTCTSERQAEKVLCFLHHPEEELRSNQDPSLLHTLCTDSYLDVHKTARWFYQLVRAVWPALPQSPTWHLKLLPSRRSCQFQVTDGTESFRIEMLFGVRRGDSDVFVSSQTREAYTPSTTWPETYAVAETEFFKHVARQAPADSLHLKCLQFFTRLQLGFSFSTYATKTIVMHLLNAVPISSWRRRDLLLRLVDISDSLRSSLQAKRLNHFIVGNRRLPRDIRVPRDVQMGKPNNLFHQLAQQPDAHRQAISDYQVLRKCFKRILLGEH</sequence>
<feature type="chain" id="PRO_5034192272" description="Mab-21-like HhH/H2TH-like domain-containing protein" evidence="3">
    <location>
        <begin position="23"/>
        <end position="567"/>
    </location>
</feature>
<dbReference type="SMART" id="SM01265">
    <property type="entry name" value="Mab-21"/>
    <property type="match status" value="1"/>
</dbReference>
<dbReference type="Gene3D" id="1.10.1410.40">
    <property type="match status" value="1"/>
</dbReference>